<gene>
    <name evidence="1" type="ORF">PEVE_00042195</name>
</gene>
<reference evidence="1 2" key="1">
    <citation type="submission" date="2022-05" db="EMBL/GenBank/DDBJ databases">
        <authorList>
            <consortium name="Genoscope - CEA"/>
            <person name="William W."/>
        </authorList>
    </citation>
    <scope>NUCLEOTIDE SEQUENCE [LARGE SCALE GENOMIC DNA]</scope>
</reference>
<dbReference type="Proteomes" id="UP001159427">
    <property type="component" value="Unassembled WGS sequence"/>
</dbReference>
<feature type="non-terminal residue" evidence="1">
    <location>
        <position position="1"/>
    </location>
</feature>
<proteinExistence type="predicted"/>
<evidence type="ECO:0000313" key="2">
    <source>
        <dbReference type="Proteomes" id="UP001159427"/>
    </source>
</evidence>
<sequence>YSSAKPRPVYESDDVQAYWDVPVFADHEVRKDVRREERKVCPPALGIKTAVPNNRRESKEVLKRMQKAVWSGTLNIARTFKVVT</sequence>
<dbReference type="EMBL" id="CALNXI010000082">
    <property type="protein sequence ID" value="CAH3018259.1"/>
    <property type="molecule type" value="Genomic_DNA"/>
</dbReference>
<comment type="caution">
    <text evidence="1">The sequence shown here is derived from an EMBL/GenBank/DDBJ whole genome shotgun (WGS) entry which is preliminary data.</text>
</comment>
<keyword evidence="2" id="KW-1185">Reference proteome</keyword>
<accession>A0ABN8LR76</accession>
<evidence type="ECO:0000313" key="1">
    <source>
        <dbReference type="EMBL" id="CAH3018259.1"/>
    </source>
</evidence>
<protein>
    <submittedName>
        <fullName evidence="1">Uncharacterized protein</fullName>
    </submittedName>
</protein>
<organism evidence="1 2">
    <name type="scientific">Porites evermanni</name>
    <dbReference type="NCBI Taxonomy" id="104178"/>
    <lineage>
        <taxon>Eukaryota</taxon>
        <taxon>Metazoa</taxon>
        <taxon>Cnidaria</taxon>
        <taxon>Anthozoa</taxon>
        <taxon>Hexacorallia</taxon>
        <taxon>Scleractinia</taxon>
        <taxon>Fungiina</taxon>
        <taxon>Poritidae</taxon>
        <taxon>Porites</taxon>
    </lineage>
</organism>
<name>A0ABN8LR76_9CNID</name>